<dbReference type="KEGG" id="pbap:Pla133_48730"/>
<protein>
    <submittedName>
        <fullName evidence="1">Uncharacterized protein</fullName>
    </submittedName>
</protein>
<dbReference type="EMBL" id="CP036287">
    <property type="protein sequence ID" value="QDU69751.1"/>
    <property type="molecule type" value="Genomic_DNA"/>
</dbReference>
<organism evidence="1 2">
    <name type="scientific">Engelhardtia mirabilis</name>
    <dbReference type="NCBI Taxonomy" id="2528011"/>
    <lineage>
        <taxon>Bacteria</taxon>
        <taxon>Pseudomonadati</taxon>
        <taxon>Planctomycetota</taxon>
        <taxon>Planctomycetia</taxon>
        <taxon>Planctomycetia incertae sedis</taxon>
        <taxon>Engelhardtia</taxon>
    </lineage>
</organism>
<evidence type="ECO:0000313" key="1">
    <source>
        <dbReference type="EMBL" id="QDU69751.1"/>
    </source>
</evidence>
<dbReference type="AlphaFoldDB" id="A0A518BS02"/>
<sequence length="64" mass="6716">MPHTNRLVDQQVGARHRMGAPVSYIIVGNGDDDEVRPGQPAPPAIEVPAGLMNNDTSAGVVVVK</sequence>
<proteinExistence type="predicted"/>
<keyword evidence="2" id="KW-1185">Reference proteome</keyword>
<dbReference type="Proteomes" id="UP000316921">
    <property type="component" value="Chromosome"/>
</dbReference>
<reference evidence="1 2" key="1">
    <citation type="submission" date="2019-02" db="EMBL/GenBank/DDBJ databases">
        <title>Deep-cultivation of Planctomycetes and their phenomic and genomic characterization uncovers novel biology.</title>
        <authorList>
            <person name="Wiegand S."/>
            <person name="Jogler M."/>
            <person name="Boedeker C."/>
            <person name="Pinto D."/>
            <person name="Vollmers J."/>
            <person name="Rivas-Marin E."/>
            <person name="Kohn T."/>
            <person name="Peeters S.H."/>
            <person name="Heuer A."/>
            <person name="Rast P."/>
            <person name="Oberbeckmann S."/>
            <person name="Bunk B."/>
            <person name="Jeske O."/>
            <person name="Meyerdierks A."/>
            <person name="Storesund J.E."/>
            <person name="Kallscheuer N."/>
            <person name="Luecker S."/>
            <person name="Lage O.M."/>
            <person name="Pohl T."/>
            <person name="Merkel B.J."/>
            <person name="Hornburger P."/>
            <person name="Mueller R.-W."/>
            <person name="Bruemmer F."/>
            <person name="Labrenz M."/>
            <person name="Spormann A.M."/>
            <person name="Op den Camp H."/>
            <person name="Overmann J."/>
            <person name="Amann R."/>
            <person name="Jetten M.S.M."/>
            <person name="Mascher T."/>
            <person name="Medema M.H."/>
            <person name="Devos D.P."/>
            <person name="Kaster A.-K."/>
            <person name="Ovreas L."/>
            <person name="Rohde M."/>
            <person name="Galperin M.Y."/>
            <person name="Jogler C."/>
        </authorList>
    </citation>
    <scope>NUCLEOTIDE SEQUENCE [LARGE SCALE GENOMIC DNA]</scope>
    <source>
        <strain evidence="1 2">Pla133</strain>
    </source>
</reference>
<gene>
    <name evidence="1" type="ORF">Pla133_48730</name>
</gene>
<accession>A0A518BS02</accession>
<evidence type="ECO:0000313" key="2">
    <source>
        <dbReference type="Proteomes" id="UP000316921"/>
    </source>
</evidence>
<dbReference type="RefSeq" id="WP_145069942.1">
    <property type="nucleotide sequence ID" value="NZ_CP036287.1"/>
</dbReference>
<name>A0A518BS02_9BACT</name>